<evidence type="ECO:0000256" key="1">
    <source>
        <dbReference type="ARBA" id="ARBA00001970"/>
    </source>
</evidence>
<dbReference type="InterPro" id="IPR036851">
    <property type="entry name" value="Chloroperoxidase-like_sf"/>
</dbReference>
<evidence type="ECO:0000256" key="7">
    <source>
        <dbReference type="ARBA" id="ARBA00025795"/>
    </source>
</evidence>
<dbReference type="EMBL" id="JYNV01000141">
    <property type="protein sequence ID" value="KZM25094.1"/>
    <property type="molecule type" value="Genomic_DNA"/>
</dbReference>
<dbReference type="GO" id="GO:0046872">
    <property type="term" value="F:metal ion binding"/>
    <property type="evidence" value="ECO:0007669"/>
    <property type="project" value="UniProtKB-KW"/>
</dbReference>
<comment type="cofactor">
    <cofactor evidence="1">
        <name>heme b</name>
        <dbReference type="ChEBI" id="CHEBI:60344"/>
    </cofactor>
</comment>
<evidence type="ECO:0000256" key="5">
    <source>
        <dbReference type="ARBA" id="ARBA00023002"/>
    </source>
</evidence>
<dbReference type="PANTHER" id="PTHR33577">
    <property type="entry name" value="STERIGMATOCYSTIN BIOSYNTHESIS PEROXIDASE STCC-RELATED"/>
    <property type="match status" value="1"/>
</dbReference>
<keyword evidence="5" id="KW-0560">Oxidoreductase</keyword>
<evidence type="ECO:0000256" key="3">
    <source>
        <dbReference type="ARBA" id="ARBA00022617"/>
    </source>
</evidence>
<dbReference type="InterPro" id="IPR000028">
    <property type="entry name" value="Chloroperoxidase"/>
</dbReference>
<feature type="transmembrane region" description="Helical" evidence="8">
    <location>
        <begin position="625"/>
        <end position="647"/>
    </location>
</feature>
<comment type="caution">
    <text evidence="11">The sequence shown here is derived from an EMBL/GenBank/DDBJ whole genome shotgun (WGS) entry which is preliminary data.</text>
</comment>
<dbReference type="SUPFAM" id="SSF47571">
    <property type="entry name" value="Cloroperoxidase"/>
    <property type="match status" value="1"/>
</dbReference>
<feature type="domain" description="Heme haloperoxidase family profile" evidence="10">
    <location>
        <begin position="43"/>
        <end position="255"/>
    </location>
</feature>
<protein>
    <submittedName>
        <fullName evidence="11">Peroxidase</fullName>
    </submittedName>
</protein>
<reference evidence="11 12" key="1">
    <citation type="journal article" date="2016" name="Sci. Rep.">
        <title>Draft genome sequencing and secretome analysis of fungal phytopathogen Ascochyta rabiei provides insight into the necrotrophic effector repertoire.</title>
        <authorList>
            <person name="Verma S."/>
            <person name="Gazara R.K."/>
            <person name="Nizam S."/>
            <person name="Parween S."/>
            <person name="Chattopadhyay D."/>
            <person name="Verma P.K."/>
        </authorList>
    </citation>
    <scope>NUCLEOTIDE SEQUENCE [LARGE SCALE GENOMIC DNA]</scope>
    <source>
        <strain evidence="11 12">ArDII</strain>
    </source>
</reference>
<keyword evidence="8" id="KW-0472">Membrane</keyword>
<feature type="chain" id="PRO_5007842950" evidence="9">
    <location>
        <begin position="17"/>
        <end position="886"/>
    </location>
</feature>
<evidence type="ECO:0000256" key="4">
    <source>
        <dbReference type="ARBA" id="ARBA00022723"/>
    </source>
</evidence>
<keyword evidence="8" id="KW-0812">Transmembrane</keyword>
<dbReference type="STRING" id="5454.A0A163H084"/>
<dbReference type="PANTHER" id="PTHR33577:SF9">
    <property type="entry name" value="PEROXIDASE STCC"/>
    <property type="match status" value="1"/>
</dbReference>
<dbReference type="InterPro" id="IPR010730">
    <property type="entry name" value="HET"/>
</dbReference>
<accession>A0A163H084</accession>
<dbReference type="Proteomes" id="UP000076837">
    <property type="component" value="Unassembled WGS sequence"/>
</dbReference>
<name>A0A163H084_DIDRA</name>
<dbReference type="Pfam" id="PF20684">
    <property type="entry name" value="Fung_rhodopsin"/>
    <property type="match status" value="1"/>
</dbReference>
<keyword evidence="3" id="KW-0349">Heme</keyword>
<evidence type="ECO:0000256" key="2">
    <source>
        <dbReference type="ARBA" id="ARBA00022559"/>
    </source>
</evidence>
<dbReference type="PROSITE" id="PS51405">
    <property type="entry name" value="HEME_HALOPEROXIDASE"/>
    <property type="match status" value="1"/>
</dbReference>
<dbReference type="AlphaFoldDB" id="A0A163H084"/>
<dbReference type="Pfam" id="PF06985">
    <property type="entry name" value="HET"/>
    <property type="match status" value="1"/>
</dbReference>
<dbReference type="InterPro" id="IPR049326">
    <property type="entry name" value="Rhodopsin_dom_fungi"/>
</dbReference>
<keyword evidence="12" id="KW-1185">Reference proteome</keyword>
<keyword evidence="9" id="KW-0732">Signal</keyword>
<proteinExistence type="inferred from homology"/>
<evidence type="ECO:0000259" key="10">
    <source>
        <dbReference type="PROSITE" id="PS51405"/>
    </source>
</evidence>
<keyword evidence="8" id="KW-1133">Transmembrane helix</keyword>
<feature type="signal peptide" evidence="9">
    <location>
        <begin position="1"/>
        <end position="16"/>
    </location>
</feature>
<evidence type="ECO:0000313" key="11">
    <source>
        <dbReference type="EMBL" id="KZM25094.1"/>
    </source>
</evidence>
<sequence length="886" mass="96891">MRLTIAAGVLVATVAAHPQGGSMLGLPLGIGALLKSLGPAPANDPRFTNFKPAGSGDVRSPCPALNTLANHNFIPHNGKGNTIPVLIKGLAEGLNIGADFTVAIGGAGLLSSPNPLGGSFDLDDLNMHNFPIEHDASISRQDAALGNDQPFYNPNWQQYIAFFNGKTVTDVPTASKAKFARYNDSLTKNPDFTYGVREAILSYGENALYLQAMSDPVSGMANIDYVRSLFEKEQLPYNLGWRPSKAPITLASVGNMVVQLYGSSPVPIPEGAKILADSYKDVLVAVVGGSNILANLTEGISSTLGLSNSLEYQNDSWIRLVSIEKAIDVSDIHEELKINLISSPLSTDPPYTALSYTCGDPSPNTDPCTNISTKVFRCYPVLCRDRIILASRDLRDALRRIRQFQSWRTHGEEMFDSYKEPNSKTLLERAYGATAYFWIDAQSISQEDLRERSQQVSLMGKICTQASHTIVWLGESYEYIAGAQPYLGKVAQNAGVEVSTSTDHVPSPNQGYKGLKDLDTEEQVAFLAIMSRNCFFRMWVLQERVLSPRIGVLLGDLCFNYQLLLHAANVECVNGRDYSFAKSAFAAAKRFPDFASTAVTERVFNSIQKPVLATARRRLRAIGDIAGPILSNFATMLTKVSLCLFYLRVSPFKASFRLTVYLVMCVSVVNGMLNALGFAWVCQPIEKYWDFSITTGDCINLNSYFLATACINAATGLVLLVLPVFILHKLQLPLRRKIGAALLLMTASFVCVVSLIRVEQVVHGMKIVPTDATWGLVANFIWLLVEMWLGIVCTCLPIIYTFVRTQILSKRERGPSGAFIAVRDPNSGQILGLPTVDSGYYTGNATVVSLEQLDVERPIQIANPEHSIRAATSNKSLLQATVRCDD</sequence>
<dbReference type="Pfam" id="PF01328">
    <property type="entry name" value="Peroxidase_2"/>
    <property type="match status" value="1"/>
</dbReference>
<keyword evidence="6" id="KW-0408">Iron</keyword>
<feature type="transmembrane region" description="Helical" evidence="8">
    <location>
        <begin position="776"/>
        <end position="803"/>
    </location>
</feature>
<organism evidence="11 12">
    <name type="scientific">Didymella rabiei</name>
    <name type="common">Chickpea ascochyta blight fungus</name>
    <name type="synonym">Mycosphaerella rabiei</name>
    <dbReference type="NCBI Taxonomy" id="5454"/>
    <lineage>
        <taxon>Eukaryota</taxon>
        <taxon>Fungi</taxon>
        <taxon>Dikarya</taxon>
        <taxon>Ascomycota</taxon>
        <taxon>Pezizomycotina</taxon>
        <taxon>Dothideomycetes</taxon>
        <taxon>Pleosporomycetidae</taxon>
        <taxon>Pleosporales</taxon>
        <taxon>Pleosporineae</taxon>
        <taxon>Didymellaceae</taxon>
        <taxon>Ascochyta</taxon>
    </lineage>
</organism>
<evidence type="ECO:0000256" key="6">
    <source>
        <dbReference type="ARBA" id="ARBA00023004"/>
    </source>
</evidence>
<evidence type="ECO:0000313" key="12">
    <source>
        <dbReference type="Proteomes" id="UP000076837"/>
    </source>
</evidence>
<keyword evidence="2 11" id="KW-0575">Peroxidase</keyword>
<comment type="similarity">
    <text evidence="7">Belongs to the chloroperoxidase family.</text>
</comment>
<dbReference type="Gene3D" id="1.10.489.10">
    <property type="entry name" value="Chloroperoxidase-like"/>
    <property type="match status" value="1"/>
</dbReference>
<evidence type="ECO:0000256" key="8">
    <source>
        <dbReference type="SAM" id="Phobius"/>
    </source>
</evidence>
<feature type="transmembrane region" description="Helical" evidence="8">
    <location>
        <begin position="659"/>
        <end position="681"/>
    </location>
</feature>
<keyword evidence="4" id="KW-0479">Metal-binding</keyword>
<gene>
    <name evidence="11" type="ORF">ST47_g3773</name>
</gene>
<evidence type="ECO:0000256" key="9">
    <source>
        <dbReference type="SAM" id="SignalP"/>
    </source>
</evidence>
<dbReference type="GO" id="GO:0004601">
    <property type="term" value="F:peroxidase activity"/>
    <property type="evidence" value="ECO:0007669"/>
    <property type="project" value="UniProtKB-KW"/>
</dbReference>
<feature type="transmembrane region" description="Helical" evidence="8">
    <location>
        <begin position="701"/>
        <end position="726"/>
    </location>
</feature>
<feature type="transmembrane region" description="Helical" evidence="8">
    <location>
        <begin position="738"/>
        <end position="756"/>
    </location>
</feature>